<dbReference type="PATRIC" id="fig|997830.4.peg.73"/>
<dbReference type="AlphaFoldDB" id="F9PCD9"/>
<accession>F9PCD9</accession>
<organism evidence="1 2">
    <name type="scientific">Streptococcus infantis X</name>
    <dbReference type="NCBI Taxonomy" id="997830"/>
    <lineage>
        <taxon>Bacteria</taxon>
        <taxon>Bacillati</taxon>
        <taxon>Bacillota</taxon>
        <taxon>Bacilli</taxon>
        <taxon>Lactobacillales</taxon>
        <taxon>Streptococcaceae</taxon>
        <taxon>Streptococcus</taxon>
    </lineage>
</organism>
<dbReference type="Pfam" id="PF14284">
    <property type="entry name" value="PcfJ"/>
    <property type="match status" value="1"/>
</dbReference>
<evidence type="ECO:0000313" key="1">
    <source>
        <dbReference type="EMBL" id="EGV15695.1"/>
    </source>
</evidence>
<proteinExistence type="predicted"/>
<evidence type="ECO:0008006" key="3">
    <source>
        <dbReference type="Google" id="ProtNLM"/>
    </source>
</evidence>
<dbReference type="Proteomes" id="UP000003399">
    <property type="component" value="Unassembled WGS sequence"/>
</dbReference>
<reference evidence="1 2" key="1">
    <citation type="submission" date="2011-07" db="EMBL/GenBank/DDBJ databases">
        <authorList>
            <person name="Harkins D.M."/>
            <person name="Madupu R."/>
            <person name="Durkin A.S."/>
            <person name="Torralba M."/>
            <person name="Methe B."/>
            <person name="Sutton G.G."/>
            <person name="Nelson K.E."/>
        </authorList>
    </citation>
    <scope>NUCLEOTIDE SEQUENCE [LARGE SCALE GENOMIC DNA]</scope>
    <source>
        <strain evidence="1 2">X</strain>
    </source>
</reference>
<gene>
    <name evidence="1" type="ORF">HMPREF1124_0583</name>
</gene>
<dbReference type="eggNOG" id="ENOG502Z9PR">
    <property type="taxonomic scope" value="Bacteria"/>
</dbReference>
<sequence length="458" mass="55284">MSKINEQCKREADRRLKPPADFWRWCYSQITTYKWSNKDKTIIASDLDLGHCIEKRLTKSSRLTFYDKTYFFSIILSTSKRIEIQSYEFSSKLVEGKQFIDFQLTNLERFENDKHIKIGQDFNGQFYPYLFANFFSGGFYTGNIFYPNNWEKRLQKVSELKYLKFDNIYFWEIERLYKYKFEIEFAQKIHAYRLANEIMYPDYRIGFTRNVDMRTLNRRWLQKNKQFFKNSNRSFNEFELSRRLKERNGQLVPGIESYLTYHDIKHIPKGVGINKFQHWVIKNSIEFNEYLDYLKMLREMGIEPEGDAMLVPKDFTAMHNHTVGLYNQFVEERRKLKDEKKRKQLESEFKLREGMDKTINGYAFHVPRKVTELIYEGKKLHHCVSSYTDKHFKGDTLIVFVRLSNQPETPLYTLEVKQGKIVQFRGKYNQDVPTEVWNVANEWMKQTKLVKKQRKGEK</sequence>
<evidence type="ECO:0000313" key="2">
    <source>
        <dbReference type="Proteomes" id="UP000003399"/>
    </source>
</evidence>
<comment type="caution">
    <text evidence="1">The sequence shown here is derived from an EMBL/GenBank/DDBJ whole genome shotgun (WGS) entry which is preliminary data.</text>
</comment>
<protein>
    <recommendedName>
        <fullName evidence="3">PcfJ-like protein</fullName>
    </recommendedName>
</protein>
<dbReference type="EMBL" id="AFUQ01000001">
    <property type="protein sequence ID" value="EGV15695.1"/>
    <property type="molecule type" value="Genomic_DNA"/>
</dbReference>
<dbReference type="InterPro" id="IPR025586">
    <property type="entry name" value="PcfJ"/>
</dbReference>
<name>F9PCD9_9STRE</name>